<dbReference type="GO" id="GO:0005737">
    <property type="term" value="C:cytoplasm"/>
    <property type="evidence" value="ECO:0007669"/>
    <property type="project" value="UniProtKB-SubCell"/>
</dbReference>
<evidence type="ECO:0000256" key="5">
    <source>
        <dbReference type="ARBA" id="ARBA00023273"/>
    </source>
</evidence>
<dbReference type="EMBL" id="QFQP01000050">
    <property type="protein sequence ID" value="PZR04936.1"/>
    <property type="molecule type" value="Genomic_DNA"/>
</dbReference>
<dbReference type="PROSITE" id="PS51257">
    <property type="entry name" value="PROKAR_LIPOPROTEIN"/>
    <property type="match status" value="1"/>
</dbReference>
<gene>
    <name evidence="7" type="ORF">DI536_33310</name>
</gene>
<sequence>MRILSLAACSMVVLAGCKCDDNVNRRFAKIEVLDDEGNARNMVEFGQVQLTFSATRTVRVRNAGTGALEISSAAFSNPKFATTAVPVSLAPSEEAMLAFTFKPDVADQRETGTATLTTNDPDRGSVQLSLAGTGVTATAIPNPRTFAFGEVYANEFKTLTFTLTNSGSNELPVTAAKFTGTDPSLTADLTPLVKTLAGGESVMVTLRFAPTMALTLGGTLDIELPAGVGSLSLPITGQGIAARPKLCFRFDDSAFEQCTDGTVGMNLNVPFGGLCDSRVYPLDGGLSCSLDGGAIPYERSGRFYVRNEGNTPVSYSMNISAGQQGRCGGDGGIDFLFANAPLLPDGGSPPTFMVPTSKLPDAVTDPTPWESAPVAIVYRARSACRGGDDSDLATITWSRQGEPIGTMRPPNTMLATLTGTSVLPNPEPFPITFTGNRPVPVDARLISNVGDGPVRLLSVSLRQSSDGGSVPDQDCSAVDAGPCSYFTWVAGPTLPVLLEGTTNLGQPVDKVVGRIAYGVWTVDPVTDAGMYIPPSQEQRIWAVVNTTDPYEPVVNVPITGRAQ</sequence>
<evidence type="ECO:0000313" key="8">
    <source>
        <dbReference type="Proteomes" id="UP000249061"/>
    </source>
</evidence>
<keyword evidence="3" id="KW-0963">Cytoplasm</keyword>
<dbReference type="Pfam" id="PF22544">
    <property type="entry name" value="HYDIN_VesB_CFA65-like_Ig"/>
    <property type="match status" value="1"/>
</dbReference>
<organism evidence="7 8">
    <name type="scientific">Archangium gephyra</name>
    <dbReference type="NCBI Taxonomy" id="48"/>
    <lineage>
        <taxon>Bacteria</taxon>
        <taxon>Pseudomonadati</taxon>
        <taxon>Myxococcota</taxon>
        <taxon>Myxococcia</taxon>
        <taxon>Myxococcales</taxon>
        <taxon>Cystobacterineae</taxon>
        <taxon>Archangiaceae</taxon>
        <taxon>Archangium</taxon>
    </lineage>
</organism>
<dbReference type="NCBIfam" id="NF012200">
    <property type="entry name" value="choice_anch_D"/>
    <property type="match status" value="2"/>
</dbReference>
<dbReference type="InterPro" id="IPR013783">
    <property type="entry name" value="Ig-like_fold"/>
</dbReference>
<keyword evidence="4" id="KW-0969">Cilium</keyword>
<accession>A0A2W5SZ95</accession>
<reference evidence="7 8" key="1">
    <citation type="submission" date="2017-08" db="EMBL/GenBank/DDBJ databases">
        <title>Infants hospitalized years apart are colonized by the same room-sourced microbial strains.</title>
        <authorList>
            <person name="Brooks B."/>
            <person name="Olm M.R."/>
            <person name="Firek B.A."/>
            <person name="Baker R."/>
            <person name="Thomas B.C."/>
            <person name="Morowitz M.J."/>
            <person name="Banfield J.F."/>
        </authorList>
    </citation>
    <scope>NUCLEOTIDE SEQUENCE [LARGE SCALE GENOMIC DNA]</scope>
    <source>
        <strain evidence="7">S2_003_000_R2_14</strain>
    </source>
</reference>
<dbReference type="InterPro" id="IPR053879">
    <property type="entry name" value="HYDIN_VesB_CFA65-like_Ig"/>
</dbReference>
<comment type="subcellular location">
    <subcellularLocation>
        <location evidence="1">Cell projection</location>
        <location evidence="1">Cilium</location>
    </subcellularLocation>
    <subcellularLocation>
        <location evidence="2">Cytoplasm</location>
    </subcellularLocation>
</comment>
<evidence type="ECO:0000259" key="6">
    <source>
        <dbReference type="Pfam" id="PF22544"/>
    </source>
</evidence>
<keyword evidence="5" id="KW-0966">Cell projection</keyword>
<evidence type="ECO:0000256" key="2">
    <source>
        <dbReference type="ARBA" id="ARBA00004496"/>
    </source>
</evidence>
<comment type="caution">
    <text evidence="7">The sequence shown here is derived from an EMBL/GenBank/DDBJ whole genome shotgun (WGS) entry which is preliminary data.</text>
</comment>
<evidence type="ECO:0000256" key="4">
    <source>
        <dbReference type="ARBA" id="ARBA00023069"/>
    </source>
</evidence>
<name>A0A2W5SZ95_9BACT</name>
<protein>
    <recommendedName>
        <fullName evidence="6">HYDIN/VesB/CFA65-like Ig-like domain-containing protein</fullName>
    </recommendedName>
</protein>
<evidence type="ECO:0000256" key="3">
    <source>
        <dbReference type="ARBA" id="ARBA00022490"/>
    </source>
</evidence>
<dbReference type="Gene3D" id="2.60.40.10">
    <property type="entry name" value="Immunoglobulins"/>
    <property type="match status" value="2"/>
</dbReference>
<dbReference type="Proteomes" id="UP000249061">
    <property type="component" value="Unassembled WGS sequence"/>
</dbReference>
<dbReference type="AlphaFoldDB" id="A0A2W5SZ95"/>
<proteinExistence type="predicted"/>
<feature type="domain" description="HYDIN/VesB/CFA65-like Ig-like" evidence="6">
    <location>
        <begin position="41"/>
        <end position="132"/>
    </location>
</feature>
<evidence type="ECO:0000256" key="1">
    <source>
        <dbReference type="ARBA" id="ARBA00004138"/>
    </source>
</evidence>
<evidence type="ECO:0000313" key="7">
    <source>
        <dbReference type="EMBL" id="PZR04936.1"/>
    </source>
</evidence>